<dbReference type="AlphaFoldDB" id="A0A396GI09"/>
<dbReference type="Proteomes" id="UP000265566">
    <property type="component" value="Unassembled WGS sequence"/>
</dbReference>
<feature type="compositionally biased region" description="Low complexity" evidence="1">
    <location>
        <begin position="33"/>
        <end position="46"/>
    </location>
</feature>
<evidence type="ECO:0000256" key="1">
    <source>
        <dbReference type="SAM" id="MobiDB-lite"/>
    </source>
</evidence>
<gene>
    <name evidence="2" type="ORF">MtrunA17_Chr0c27g0493901</name>
</gene>
<reference evidence="3" key="1">
    <citation type="journal article" date="2018" name="Nat. Plants">
        <title>Whole-genome landscape of Medicago truncatula symbiotic genes.</title>
        <authorList>
            <person name="Pecrix Y."/>
            <person name="Staton S.E."/>
            <person name="Sallet E."/>
            <person name="Lelandais-Briere C."/>
            <person name="Moreau S."/>
            <person name="Carrere S."/>
            <person name="Blein T."/>
            <person name="Jardinaud M.F."/>
            <person name="Latrasse D."/>
            <person name="Zouine M."/>
            <person name="Zahm M."/>
            <person name="Kreplak J."/>
            <person name="Mayjonade B."/>
            <person name="Satge C."/>
            <person name="Perez M."/>
            <person name="Cauet S."/>
            <person name="Marande W."/>
            <person name="Chantry-Darmon C."/>
            <person name="Lopez-Roques C."/>
            <person name="Bouchez O."/>
            <person name="Berard A."/>
            <person name="Debelle F."/>
            <person name="Munos S."/>
            <person name="Bendahmane A."/>
            <person name="Berges H."/>
            <person name="Niebel A."/>
            <person name="Buitink J."/>
            <person name="Frugier F."/>
            <person name="Benhamed M."/>
            <person name="Crespi M."/>
            <person name="Gouzy J."/>
            <person name="Gamas P."/>
        </authorList>
    </citation>
    <scope>NUCLEOTIDE SEQUENCE [LARGE SCALE GENOMIC DNA]</scope>
    <source>
        <strain evidence="3">cv. Jemalong A17</strain>
    </source>
</reference>
<proteinExistence type="predicted"/>
<dbReference type="Gramene" id="rna50773">
    <property type="protein sequence ID" value="RHN38407.1"/>
    <property type="gene ID" value="gene50773"/>
</dbReference>
<evidence type="ECO:0000313" key="2">
    <source>
        <dbReference type="EMBL" id="RHN38407.1"/>
    </source>
</evidence>
<protein>
    <submittedName>
        <fullName evidence="2">Uncharacterized protein</fullName>
    </submittedName>
</protein>
<dbReference type="EMBL" id="PSQE01000026">
    <property type="protein sequence ID" value="RHN38407.1"/>
    <property type="molecule type" value="Genomic_DNA"/>
</dbReference>
<organism evidence="2 3">
    <name type="scientific">Medicago truncatula</name>
    <name type="common">Barrel medic</name>
    <name type="synonym">Medicago tribuloides</name>
    <dbReference type="NCBI Taxonomy" id="3880"/>
    <lineage>
        <taxon>Eukaryota</taxon>
        <taxon>Viridiplantae</taxon>
        <taxon>Streptophyta</taxon>
        <taxon>Embryophyta</taxon>
        <taxon>Tracheophyta</taxon>
        <taxon>Spermatophyta</taxon>
        <taxon>Magnoliopsida</taxon>
        <taxon>eudicotyledons</taxon>
        <taxon>Gunneridae</taxon>
        <taxon>Pentapetalae</taxon>
        <taxon>rosids</taxon>
        <taxon>fabids</taxon>
        <taxon>Fabales</taxon>
        <taxon>Fabaceae</taxon>
        <taxon>Papilionoideae</taxon>
        <taxon>50 kb inversion clade</taxon>
        <taxon>NPAAA clade</taxon>
        <taxon>Hologalegina</taxon>
        <taxon>IRL clade</taxon>
        <taxon>Trifolieae</taxon>
        <taxon>Medicago</taxon>
    </lineage>
</organism>
<feature type="region of interest" description="Disordered" evidence="1">
    <location>
        <begin position="1"/>
        <end position="81"/>
    </location>
</feature>
<accession>A0A396GI09</accession>
<feature type="compositionally biased region" description="Basic and acidic residues" evidence="1">
    <location>
        <begin position="70"/>
        <end position="81"/>
    </location>
</feature>
<evidence type="ECO:0000313" key="3">
    <source>
        <dbReference type="Proteomes" id="UP000265566"/>
    </source>
</evidence>
<name>A0A396GI09_MEDTR</name>
<comment type="caution">
    <text evidence="2">The sequence shown here is derived from an EMBL/GenBank/DDBJ whole genome shotgun (WGS) entry which is preliminary data.</text>
</comment>
<sequence length="81" mass="9038">MPLSLETMERSSSFNQYDSICDQDFPEDDSDTDSCVSSSSSLGRNSDSSEDDSSDREEVEKNSFKGPLDTMKDLEKDLPVK</sequence>